<keyword evidence="8" id="KW-1185">Reference proteome</keyword>
<protein>
    <submittedName>
        <fullName evidence="7">Monooxygenase</fullName>
    </submittedName>
</protein>
<keyword evidence="7" id="KW-0503">Monooxygenase</keyword>
<dbReference type="Pfam" id="PF01494">
    <property type="entry name" value="FAD_binding_3"/>
    <property type="match status" value="1"/>
</dbReference>
<dbReference type="Pfam" id="PF07976">
    <property type="entry name" value="Phe_hydrox_dim"/>
    <property type="match status" value="1"/>
</dbReference>
<dbReference type="PANTHER" id="PTHR43004">
    <property type="entry name" value="TRK SYSTEM POTASSIUM UPTAKE PROTEIN"/>
    <property type="match status" value="1"/>
</dbReference>
<dbReference type="Gene3D" id="3.50.50.60">
    <property type="entry name" value="FAD/NAD(P)-binding domain"/>
    <property type="match status" value="1"/>
</dbReference>
<evidence type="ECO:0000313" key="7">
    <source>
        <dbReference type="EMBL" id="KAK4463900.1"/>
    </source>
</evidence>
<dbReference type="InterPro" id="IPR036249">
    <property type="entry name" value="Thioredoxin-like_sf"/>
</dbReference>
<evidence type="ECO:0000256" key="1">
    <source>
        <dbReference type="ARBA" id="ARBA00007801"/>
    </source>
</evidence>
<proteinExistence type="inferred from homology"/>
<dbReference type="InterPro" id="IPR002938">
    <property type="entry name" value="FAD-bd"/>
</dbReference>
<dbReference type="SUPFAM" id="SSF54373">
    <property type="entry name" value="FAD-linked reductases, C-terminal domain"/>
    <property type="match status" value="1"/>
</dbReference>
<evidence type="ECO:0000256" key="4">
    <source>
        <dbReference type="ARBA" id="ARBA00023002"/>
    </source>
</evidence>
<accession>A0AAV9HSR1</accession>
<keyword evidence="3" id="KW-0274">FAD</keyword>
<dbReference type="InterPro" id="IPR038220">
    <property type="entry name" value="PHOX_C_sf"/>
</dbReference>
<gene>
    <name evidence="7" type="ORF">QBC42DRAFT_197986</name>
</gene>
<evidence type="ECO:0000313" key="8">
    <source>
        <dbReference type="Proteomes" id="UP001321749"/>
    </source>
</evidence>
<dbReference type="EMBL" id="MU864954">
    <property type="protein sequence ID" value="KAK4463900.1"/>
    <property type="molecule type" value="Genomic_DNA"/>
</dbReference>
<feature type="domain" description="FAD-binding" evidence="5">
    <location>
        <begin position="7"/>
        <end position="364"/>
    </location>
</feature>
<dbReference type="Gene3D" id="3.40.30.20">
    <property type="match status" value="1"/>
</dbReference>
<reference evidence="7" key="2">
    <citation type="submission" date="2023-06" db="EMBL/GenBank/DDBJ databases">
        <authorList>
            <consortium name="Lawrence Berkeley National Laboratory"/>
            <person name="Mondo S.J."/>
            <person name="Hensen N."/>
            <person name="Bonometti L."/>
            <person name="Westerberg I."/>
            <person name="Brannstrom I.O."/>
            <person name="Guillou S."/>
            <person name="Cros-Aarteil S."/>
            <person name="Calhoun S."/>
            <person name="Haridas S."/>
            <person name="Kuo A."/>
            <person name="Pangilinan J."/>
            <person name="Riley R."/>
            <person name="Labutti K."/>
            <person name="Andreopoulos B."/>
            <person name="Lipzen A."/>
            <person name="Chen C."/>
            <person name="Yanf M."/>
            <person name="Daum C."/>
            <person name="Ng V."/>
            <person name="Clum A."/>
            <person name="Steindorff A."/>
            <person name="Ohm R."/>
            <person name="Martin F."/>
            <person name="Silar P."/>
            <person name="Natvig D."/>
            <person name="Lalanne C."/>
            <person name="Gautier V."/>
            <person name="Ament-Velasquez S.L."/>
            <person name="Kruys A."/>
            <person name="Hutchinson M.I."/>
            <person name="Powell A.J."/>
            <person name="Barry K."/>
            <person name="Miller A.N."/>
            <person name="Grigoriev I.V."/>
            <person name="Debuchy R."/>
            <person name="Gladieux P."/>
            <person name="Thoren M.H."/>
            <person name="Johannesson H."/>
        </authorList>
    </citation>
    <scope>NUCLEOTIDE SEQUENCE</scope>
    <source>
        <strain evidence="7">PSN324</strain>
    </source>
</reference>
<dbReference type="Proteomes" id="UP001321749">
    <property type="component" value="Unassembled WGS sequence"/>
</dbReference>
<comment type="similarity">
    <text evidence="1">Belongs to the PheA/TfdB FAD monooxygenase family.</text>
</comment>
<dbReference type="AlphaFoldDB" id="A0AAV9HSR1"/>
<sequence>MTPEIHTPVLIVGSGSAGLCAALWLSKFKIPYTILERRDGPLKIGQADGVQTRTVEIFDSFGIAEPLLKEAYHVLEIAFWAPAGAEGKGIKRVRYEADREEGVSHQPHVILNQARLNALMLGQLDLSDGNGKIEYETEVKSVEVDESVQVGDLDAWPVRVEAVRRDGAVRSYRAKYVLGCDGAHSIIRKSLGYKMVGDSSDAVWGVMDIYPRTNFPDIRKKAVVNSSVGNILIIPREGDEMVRFYTELPAGTKVGDVTRERLHDHARKVFAPYEMEFAETAWWSAYSIGQRHADYFEKNLRVFLTGDACHTHSPKAGQGMNVSLQDGHNIGWKLGMVLGGLAKPEILSTYVLEREKTAKELIDFDRGFTKLFSTKYRQEHGVTPEHFAEQFVKAGRYTAGQAVRYDASVFTAPGPGENDKELAANITVGMRFPTAQVVRFADAKAMQLVNGMPATGAWYVVVFAGDVSEEKAAARLKTVSQRLDDTVKHFTPPGADPDSVIDRVLVIAGDRKKVEQEEIPEFFTPMTGRWKLKSLTKVYADDKSYNSGHGHAYESYGVSSRSGAIVVVRPDQYVAKVCQLDQAGDLEDFFKGFLEIGA</sequence>
<evidence type="ECO:0000256" key="3">
    <source>
        <dbReference type="ARBA" id="ARBA00022827"/>
    </source>
</evidence>
<dbReference type="InterPro" id="IPR050641">
    <property type="entry name" value="RIFMO-like"/>
</dbReference>
<dbReference type="SUPFAM" id="SSF52833">
    <property type="entry name" value="Thioredoxin-like"/>
    <property type="match status" value="1"/>
</dbReference>
<dbReference type="CDD" id="cd02979">
    <property type="entry name" value="PHOX_C"/>
    <property type="match status" value="1"/>
</dbReference>
<dbReference type="InterPro" id="IPR036188">
    <property type="entry name" value="FAD/NAD-bd_sf"/>
</dbReference>
<dbReference type="PANTHER" id="PTHR43004:SF10">
    <property type="entry name" value="2-MONOOXYGENASE, PUTATIVE (AFU_ORTHOLOGUE AFUA_6G11480)-RELATED"/>
    <property type="match status" value="1"/>
</dbReference>
<evidence type="ECO:0000259" key="6">
    <source>
        <dbReference type="Pfam" id="PF07976"/>
    </source>
</evidence>
<reference evidence="7" key="1">
    <citation type="journal article" date="2023" name="Mol. Phylogenet. Evol.">
        <title>Genome-scale phylogeny and comparative genomics of the fungal order Sordariales.</title>
        <authorList>
            <person name="Hensen N."/>
            <person name="Bonometti L."/>
            <person name="Westerberg I."/>
            <person name="Brannstrom I.O."/>
            <person name="Guillou S."/>
            <person name="Cros-Aarteil S."/>
            <person name="Calhoun S."/>
            <person name="Haridas S."/>
            <person name="Kuo A."/>
            <person name="Mondo S."/>
            <person name="Pangilinan J."/>
            <person name="Riley R."/>
            <person name="LaButti K."/>
            <person name="Andreopoulos B."/>
            <person name="Lipzen A."/>
            <person name="Chen C."/>
            <person name="Yan M."/>
            <person name="Daum C."/>
            <person name="Ng V."/>
            <person name="Clum A."/>
            <person name="Steindorff A."/>
            <person name="Ohm R.A."/>
            <person name="Martin F."/>
            <person name="Silar P."/>
            <person name="Natvig D.O."/>
            <person name="Lalanne C."/>
            <person name="Gautier V."/>
            <person name="Ament-Velasquez S.L."/>
            <person name="Kruys A."/>
            <person name="Hutchinson M.I."/>
            <person name="Powell A.J."/>
            <person name="Barry K."/>
            <person name="Miller A.N."/>
            <person name="Grigoriev I.V."/>
            <person name="Debuchy R."/>
            <person name="Gladieux P."/>
            <person name="Hiltunen Thoren M."/>
            <person name="Johannesson H."/>
        </authorList>
    </citation>
    <scope>NUCLEOTIDE SEQUENCE</scope>
    <source>
        <strain evidence="7">PSN324</strain>
    </source>
</reference>
<dbReference type="PRINTS" id="PR00420">
    <property type="entry name" value="RNGMNOXGNASE"/>
</dbReference>
<dbReference type="SUPFAM" id="SSF51905">
    <property type="entry name" value="FAD/NAD(P)-binding domain"/>
    <property type="match status" value="1"/>
</dbReference>
<dbReference type="GO" id="GO:0071949">
    <property type="term" value="F:FAD binding"/>
    <property type="evidence" value="ECO:0007669"/>
    <property type="project" value="InterPro"/>
</dbReference>
<feature type="domain" description="Phenol hydroxylase-like C-terminal dimerisation" evidence="6">
    <location>
        <begin position="403"/>
        <end position="594"/>
    </location>
</feature>
<comment type="caution">
    <text evidence="7">The sequence shown here is derived from an EMBL/GenBank/DDBJ whole genome shotgun (WGS) entry which is preliminary data.</text>
</comment>
<dbReference type="NCBIfam" id="NF006144">
    <property type="entry name" value="PRK08294.1"/>
    <property type="match status" value="1"/>
</dbReference>
<dbReference type="Gene3D" id="3.30.9.10">
    <property type="entry name" value="D-Amino Acid Oxidase, subunit A, domain 2"/>
    <property type="match status" value="1"/>
</dbReference>
<organism evidence="7 8">
    <name type="scientific">Cladorrhinum samala</name>
    <dbReference type="NCBI Taxonomy" id="585594"/>
    <lineage>
        <taxon>Eukaryota</taxon>
        <taxon>Fungi</taxon>
        <taxon>Dikarya</taxon>
        <taxon>Ascomycota</taxon>
        <taxon>Pezizomycotina</taxon>
        <taxon>Sordariomycetes</taxon>
        <taxon>Sordariomycetidae</taxon>
        <taxon>Sordariales</taxon>
        <taxon>Podosporaceae</taxon>
        <taxon>Cladorrhinum</taxon>
    </lineage>
</organism>
<dbReference type="InterPro" id="IPR012941">
    <property type="entry name" value="Phe_hydrox_C_dim_dom"/>
</dbReference>
<evidence type="ECO:0000256" key="2">
    <source>
        <dbReference type="ARBA" id="ARBA00022630"/>
    </source>
</evidence>
<dbReference type="GO" id="GO:0016709">
    <property type="term" value="F:oxidoreductase activity, acting on paired donors, with incorporation or reduction of molecular oxygen, NAD(P)H as one donor, and incorporation of one atom of oxygen"/>
    <property type="evidence" value="ECO:0007669"/>
    <property type="project" value="UniProtKB-ARBA"/>
</dbReference>
<keyword evidence="4" id="KW-0560">Oxidoreductase</keyword>
<keyword evidence="2" id="KW-0285">Flavoprotein</keyword>
<name>A0AAV9HSR1_9PEZI</name>
<evidence type="ECO:0000259" key="5">
    <source>
        <dbReference type="Pfam" id="PF01494"/>
    </source>
</evidence>